<accession>A0AAE1I480</accession>
<evidence type="ECO:0000313" key="3">
    <source>
        <dbReference type="Proteomes" id="UP001219518"/>
    </source>
</evidence>
<gene>
    <name evidence="2" type="ORF">KUF71_017368</name>
</gene>
<sequence>MKMITRMFSTAIIIADAKLFPHGTVPCCTVTNNTVNKEPTSLKQQHSLQNQFSSPGSVAESRKYLHSVSNND</sequence>
<feature type="compositionally biased region" description="Polar residues" evidence="1">
    <location>
        <begin position="40"/>
        <end position="56"/>
    </location>
</feature>
<evidence type="ECO:0000256" key="1">
    <source>
        <dbReference type="SAM" id="MobiDB-lite"/>
    </source>
</evidence>
<dbReference type="Proteomes" id="UP001219518">
    <property type="component" value="Unassembled WGS sequence"/>
</dbReference>
<feature type="region of interest" description="Disordered" evidence="1">
    <location>
        <begin position="40"/>
        <end position="72"/>
    </location>
</feature>
<organism evidence="2 3">
    <name type="scientific">Frankliniella fusca</name>
    <dbReference type="NCBI Taxonomy" id="407009"/>
    <lineage>
        <taxon>Eukaryota</taxon>
        <taxon>Metazoa</taxon>
        <taxon>Ecdysozoa</taxon>
        <taxon>Arthropoda</taxon>
        <taxon>Hexapoda</taxon>
        <taxon>Insecta</taxon>
        <taxon>Pterygota</taxon>
        <taxon>Neoptera</taxon>
        <taxon>Paraneoptera</taxon>
        <taxon>Thysanoptera</taxon>
        <taxon>Terebrantia</taxon>
        <taxon>Thripoidea</taxon>
        <taxon>Thripidae</taxon>
        <taxon>Frankliniella</taxon>
    </lineage>
</organism>
<comment type="caution">
    <text evidence="2">The sequence shown here is derived from an EMBL/GenBank/DDBJ whole genome shotgun (WGS) entry which is preliminary data.</text>
</comment>
<protein>
    <submittedName>
        <fullName evidence="2">Urease subunit alpha</fullName>
    </submittedName>
</protein>
<reference evidence="2" key="2">
    <citation type="journal article" date="2023" name="BMC Genomics">
        <title>Pest status, molecular evolution, and epigenetic factors derived from the genome assembly of Frankliniella fusca, a thysanopteran phytovirus vector.</title>
        <authorList>
            <person name="Catto M.A."/>
            <person name="Labadie P.E."/>
            <person name="Jacobson A.L."/>
            <person name="Kennedy G.G."/>
            <person name="Srinivasan R."/>
            <person name="Hunt B.G."/>
        </authorList>
    </citation>
    <scope>NUCLEOTIDE SEQUENCE</scope>
    <source>
        <strain evidence="2">PL_HMW_Pooled</strain>
    </source>
</reference>
<dbReference type="EMBL" id="JAHWGI010001443">
    <property type="protein sequence ID" value="KAK3933107.1"/>
    <property type="molecule type" value="Genomic_DNA"/>
</dbReference>
<proteinExistence type="predicted"/>
<dbReference type="AlphaFoldDB" id="A0AAE1I480"/>
<reference evidence="2" key="1">
    <citation type="submission" date="2021-07" db="EMBL/GenBank/DDBJ databases">
        <authorList>
            <person name="Catto M.A."/>
            <person name="Jacobson A."/>
            <person name="Kennedy G."/>
            <person name="Labadie P."/>
            <person name="Hunt B.G."/>
            <person name="Srinivasan R."/>
        </authorList>
    </citation>
    <scope>NUCLEOTIDE SEQUENCE</scope>
    <source>
        <strain evidence="2">PL_HMW_Pooled</strain>
        <tissue evidence="2">Head</tissue>
    </source>
</reference>
<evidence type="ECO:0000313" key="2">
    <source>
        <dbReference type="EMBL" id="KAK3933107.1"/>
    </source>
</evidence>
<keyword evidence="3" id="KW-1185">Reference proteome</keyword>
<name>A0AAE1I480_9NEOP</name>